<comment type="caution">
    <text evidence="7">The sequence shown here is derived from an EMBL/GenBank/DDBJ whole genome shotgun (WGS) entry which is preliminary data.</text>
</comment>
<feature type="binding site" evidence="5">
    <location>
        <position position="270"/>
    </location>
    <ligand>
        <name>dimethylallyl diphosphate</name>
        <dbReference type="ChEBI" id="CHEBI:57623"/>
    </ligand>
</feature>
<dbReference type="Gene3D" id="3.40.1010.20">
    <property type="entry name" value="4-hydroxy-3-methylbut-2-enyl diphosphate reductase, catalytic domain"/>
    <property type="match status" value="2"/>
</dbReference>
<dbReference type="EMBL" id="JAUDCG010000014">
    <property type="protein sequence ID" value="MDM8156903.1"/>
    <property type="molecule type" value="Genomic_DNA"/>
</dbReference>
<evidence type="ECO:0000259" key="6">
    <source>
        <dbReference type="PROSITE" id="PS50206"/>
    </source>
</evidence>
<comment type="cofactor">
    <cofactor evidence="5">
        <name>[4Fe-4S] cluster</name>
        <dbReference type="ChEBI" id="CHEBI:49883"/>
    </cofactor>
    <text evidence="5">Binds 1 [4Fe-4S] cluster per subunit.</text>
</comment>
<feature type="binding site" evidence="5">
    <location>
        <position position="132"/>
    </location>
    <ligand>
        <name>(2E)-4-hydroxy-3-methylbut-2-enyl diphosphate</name>
        <dbReference type="ChEBI" id="CHEBI:128753"/>
    </ligand>
</feature>
<evidence type="ECO:0000256" key="2">
    <source>
        <dbReference type="ARBA" id="ARBA00022723"/>
    </source>
</evidence>
<comment type="catalytic activity">
    <reaction evidence="5">
        <text>dimethylallyl diphosphate + 2 oxidized [2Fe-2S]-[ferredoxin] + H2O = (2E)-4-hydroxy-3-methylbut-2-enyl diphosphate + 2 reduced [2Fe-2S]-[ferredoxin] + 2 H(+)</text>
        <dbReference type="Rhea" id="RHEA:24825"/>
        <dbReference type="Rhea" id="RHEA-COMP:10000"/>
        <dbReference type="Rhea" id="RHEA-COMP:10001"/>
        <dbReference type="ChEBI" id="CHEBI:15377"/>
        <dbReference type="ChEBI" id="CHEBI:15378"/>
        <dbReference type="ChEBI" id="CHEBI:33737"/>
        <dbReference type="ChEBI" id="CHEBI:33738"/>
        <dbReference type="ChEBI" id="CHEBI:57623"/>
        <dbReference type="ChEBI" id="CHEBI:128753"/>
        <dbReference type="EC" id="1.17.7.4"/>
    </reaction>
</comment>
<dbReference type="EC" id="1.17.7.4" evidence="5"/>
<feature type="binding site" evidence="5">
    <location>
        <position position="132"/>
    </location>
    <ligand>
        <name>isopentenyl diphosphate</name>
        <dbReference type="ChEBI" id="CHEBI:128769"/>
    </ligand>
</feature>
<feature type="domain" description="Rhodanese" evidence="6">
    <location>
        <begin position="215"/>
        <end position="261"/>
    </location>
</feature>
<feature type="binding site" evidence="5">
    <location>
        <position position="82"/>
    </location>
    <ligand>
        <name>isopentenyl diphosphate</name>
        <dbReference type="ChEBI" id="CHEBI:128769"/>
    </ligand>
</feature>
<comment type="pathway">
    <text evidence="5">Isoprenoid biosynthesis; isopentenyl diphosphate biosynthesis via DXP pathway; isopentenyl diphosphate from 1-deoxy-D-xylulose 5-phosphate: step 6/6.</text>
</comment>
<feature type="binding site" evidence="5">
    <location>
        <position position="42"/>
    </location>
    <ligand>
        <name>isopentenyl diphosphate</name>
        <dbReference type="ChEBI" id="CHEBI:128769"/>
    </ligand>
</feature>
<name>A0ABT7UB93_9FIRM</name>
<feature type="binding site" evidence="5">
    <location>
        <position position="168"/>
    </location>
    <ligand>
        <name>(2E)-4-hydroxy-3-methylbut-2-enyl diphosphate</name>
        <dbReference type="ChEBI" id="CHEBI:128753"/>
    </ligand>
</feature>
<dbReference type="PANTHER" id="PTHR30426">
    <property type="entry name" value="4-HYDROXY-3-METHYLBUT-2-ENYL DIPHOSPHATE REDUCTASE"/>
    <property type="match status" value="1"/>
</dbReference>
<protein>
    <recommendedName>
        <fullName evidence="5">4-hydroxy-3-methylbut-2-enyl diphosphate reductase</fullName>
        <shortName evidence="5">HMBPP reductase</shortName>
        <ecNumber evidence="5">1.17.7.4</ecNumber>
    </recommendedName>
</protein>
<feature type="binding site" evidence="5">
    <location>
        <position position="104"/>
    </location>
    <ligand>
        <name>[4Fe-4S] cluster</name>
        <dbReference type="ChEBI" id="CHEBI:49883"/>
    </ligand>
</feature>
<dbReference type="NCBIfam" id="TIGR00216">
    <property type="entry name" value="ispH_lytB"/>
    <property type="match status" value="1"/>
</dbReference>
<accession>A0ABT7UB93</accession>
<feature type="active site" description="Proton donor" evidence="5">
    <location>
        <position position="134"/>
    </location>
</feature>
<dbReference type="PROSITE" id="PS50206">
    <property type="entry name" value="RHODANESE_3"/>
    <property type="match status" value="1"/>
</dbReference>
<keyword evidence="5" id="KW-0414">Isoprene biosynthesis</keyword>
<keyword evidence="5 7" id="KW-0560">Oxidoreductase</keyword>
<dbReference type="RefSeq" id="WP_289607368.1">
    <property type="nucleotide sequence ID" value="NZ_JAUDCG010000014.1"/>
</dbReference>
<feature type="binding site" evidence="5">
    <location>
        <position position="225"/>
    </location>
    <ligand>
        <name>dimethylallyl diphosphate</name>
        <dbReference type="ChEBI" id="CHEBI:57623"/>
    </ligand>
</feature>
<dbReference type="HAMAP" id="MF_00191">
    <property type="entry name" value="IspH"/>
    <property type="match status" value="1"/>
</dbReference>
<feature type="binding site" evidence="5">
    <location>
        <position position="12"/>
    </location>
    <ligand>
        <name>[4Fe-4S] cluster</name>
        <dbReference type="ChEBI" id="CHEBI:49883"/>
    </ligand>
</feature>
<feature type="binding site" evidence="5">
    <location>
        <position position="42"/>
    </location>
    <ligand>
        <name>dimethylallyl diphosphate</name>
        <dbReference type="ChEBI" id="CHEBI:57623"/>
    </ligand>
</feature>
<comment type="catalytic activity">
    <reaction evidence="5">
        <text>isopentenyl diphosphate + 2 oxidized [2Fe-2S]-[ferredoxin] + H2O = (2E)-4-hydroxy-3-methylbut-2-enyl diphosphate + 2 reduced [2Fe-2S]-[ferredoxin] + 2 H(+)</text>
        <dbReference type="Rhea" id="RHEA:24488"/>
        <dbReference type="Rhea" id="RHEA-COMP:10000"/>
        <dbReference type="Rhea" id="RHEA-COMP:10001"/>
        <dbReference type="ChEBI" id="CHEBI:15377"/>
        <dbReference type="ChEBI" id="CHEBI:15378"/>
        <dbReference type="ChEBI" id="CHEBI:33737"/>
        <dbReference type="ChEBI" id="CHEBI:33738"/>
        <dbReference type="ChEBI" id="CHEBI:128753"/>
        <dbReference type="ChEBI" id="CHEBI:128769"/>
        <dbReference type="EC" id="1.17.7.4"/>
    </reaction>
</comment>
<dbReference type="Gene3D" id="3.40.50.11270">
    <property type="match status" value="1"/>
</dbReference>
<dbReference type="Pfam" id="PF02401">
    <property type="entry name" value="LYTB"/>
    <property type="match status" value="1"/>
</dbReference>
<dbReference type="PANTHER" id="PTHR30426:SF0">
    <property type="entry name" value="4-HYDROXY-3-METHYLBUT-2-ENYL DIPHOSPHATE REDUCTASE"/>
    <property type="match status" value="1"/>
</dbReference>
<keyword evidence="1 5" id="KW-0004">4Fe-4S</keyword>
<comment type="pathway">
    <text evidence="5">Isoprenoid biosynthesis; dimethylallyl diphosphate biosynthesis; dimethylallyl diphosphate from (2E)-4-hydroxy-3-methylbutenyl diphosphate: step 1/1.</text>
</comment>
<gene>
    <name evidence="5 7" type="primary">ispH</name>
    <name evidence="7" type="ORF">QUV96_04540</name>
</gene>
<dbReference type="InterPro" id="IPR001763">
    <property type="entry name" value="Rhodanese-like_dom"/>
</dbReference>
<sequence>MKVIKVRPRGYCKGVIRAISIARQCALDHPDRPITVLGMLVHNAYVKKALEEKGITTVEDSTKSRLELLDEISEGIVIFTAHGISDAVKRKAQEKGLICVDASCPDVVKTQNLVRSHIEQGEAILYIGKRHHPEAEAVCALGEQVHLITCPQDIPAGLTQQIFVTNQTTMSIFDVERIFEQIRLTYPDARFSEEICNATRIRQQAIADLKDRQVDVLYVVGDRHSNNSKRLAQIGKEQGIPHVYLIDDVYGIEARQLEDCRCVAVTSGASTPTYLTNQVIDTLEHWEEGRPLPSIIISEMIG</sequence>
<reference evidence="7" key="1">
    <citation type="submission" date="2023-06" db="EMBL/GenBank/DDBJ databases">
        <title>Identification and characterization of horizontal gene transfer across gut microbiota members of farm animals based on homology search.</title>
        <authorList>
            <person name="Schwarzerova J."/>
            <person name="Nykrynova M."/>
            <person name="Jureckova K."/>
            <person name="Cejkova D."/>
            <person name="Rychlik I."/>
        </authorList>
    </citation>
    <scope>NUCLEOTIDE SEQUENCE</scope>
    <source>
        <strain evidence="7">ET39</strain>
    </source>
</reference>
<feature type="binding site" evidence="5">
    <location>
        <position position="225"/>
    </location>
    <ligand>
        <name>(2E)-4-hydroxy-3-methylbut-2-enyl diphosphate</name>
        <dbReference type="ChEBI" id="CHEBI:128753"/>
    </ligand>
</feature>
<proteinExistence type="inferred from homology"/>
<evidence type="ECO:0000313" key="8">
    <source>
        <dbReference type="Proteomes" id="UP001529340"/>
    </source>
</evidence>
<feature type="binding site" evidence="5">
    <location>
        <position position="270"/>
    </location>
    <ligand>
        <name>isopentenyl diphosphate</name>
        <dbReference type="ChEBI" id="CHEBI:128769"/>
    </ligand>
</feature>
<feature type="binding site" evidence="5">
    <location>
        <position position="42"/>
    </location>
    <ligand>
        <name>(2E)-4-hydroxy-3-methylbut-2-enyl diphosphate</name>
        <dbReference type="ChEBI" id="CHEBI:128753"/>
    </ligand>
</feature>
<feature type="binding site" evidence="5">
    <location>
        <position position="82"/>
    </location>
    <ligand>
        <name>(2E)-4-hydroxy-3-methylbut-2-enyl diphosphate</name>
        <dbReference type="ChEBI" id="CHEBI:128753"/>
    </ligand>
</feature>
<feature type="binding site" evidence="5">
    <location>
        <position position="132"/>
    </location>
    <ligand>
        <name>dimethylallyl diphosphate</name>
        <dbReference type="ChEBI" id="CHEBI:57623"/>
    </ligand>
</feature>
<feature type="binding site" evidence="5">
    <location>
        <position position="227"/>
    </location>
    <ligand>
        <name>dimethylallyl diphosphate</name>
        <dbReference type="ChEBI" id="CHEBI:57623"/>
    </ligand>
</feature>
<feature type="binding site" evidence="5">
    <location>
        <position position="227"/>
    </location>
    <ligand>
        <name>isopentenyl diphosphate</name>
        <dbReference type="ChEBI" id="CHEBI:128769"/>
    </ligand>
</feature>
<evidence type="ECO:0000256" key="1">
    <source>
        <dbReference type="ARBA" id="ARBA00022485"/>
    </source>
</evidence>
<dbReference type="CDD" id="cd13944">
    <property type="entry name" value="lytB_ispH"/>
    <property type="match status" value="1"/>
</dbReference>
<feature type="binding site" evidence="5">
    <location>
        <position position="82"/>
    </location>
    <ligand>
        <name>dimethylallyl diphosphate</name>
        <dbReference type="ChEBI" id="CHEBI:57623"/>
    </ligand>
</feature>
<dbReference type="GO" id="GO:0051745">
    <property type="term" value="F:4-hydroxy-3-methylbut-2-enyl diphosphate reductase activity"/>
    <property type="evidence" value="ECO:0007669"/>
    <property type="project" value="UniProtKB-EC"/>
</dbReference>
<feature type="binding site" evidence="5">
    <location>
        <position position="196"/>
    </location>
    <ligand>
        <name>[4Fe-4S] cluster</name>
        <dbReference type="ChEBI" id="CHEBI:49883"/>
    </ligand>
</feature>
<keyword evidence="8" id="KW-1185">Reference proteome</keyword>
<feature type="binding site" evidence="5">
    <location>
        <position position="227"/>
    </location>
    <ligand>
        <name>(2E)-4-hydroxy-3-methylbut-2-enyl diphosphate</name>
        <dbReference type="ChEBI" id="CHEBI:128753"/>
    </ligand>
</feature>
<evidence type="ECO:0000256" key="4">
    <source>
        <dbReference type="ARBA" id="ARBA00023014"/>
    </source>
</evidence>
<dbReference type="Proteomes" id="UP001529340">
    <property type="component" value="Unassembled WGS sequence"/>
</dbReference>
<organism evidence="7 8">
    <name type="scientific">Amedibacillus dolichus</name>
    <dbReference type="NCBI Taxonomy" id="31971"/>
    <lineage>
        <taxon>Bacteria</taxon>
        <taxon>Bacillati</taxon>
        <taxon>Bacillota</taxon>
        <taxon>Erysipelotrichia</taxon>
        <taxon>Erysipelotrichales</taxon>
        <taxon>Erysipelotrichaceae</taxon>
        <taxon>Amedibacillus</taxon>
    </lineage>
</organism>
<dbReference type="InterPro" id="IPR003451">
    <property type="entry name" value="LytB/IspH"/>
</dbReference>
<feature type="binding site" evidence="5">
    <location>
        <position position="270"/>
    </location>
    <ligand>
        <name>(2E)-4-hydroxy-3-methylbut-2-enyl diphosphate</name>
        <dbReference type="ChEBI" id="CHEBI:128753"/>
    </ligand>
</feature>
<evidence type="ECO:0000313" key="7">
    <source>
        <dbReference type="EMBL" id="MDM8156903.1"/>
    </source>
</evidence>
<reference evidence="7" key="2">
    <citation type="submission" date="2023-06" db="EMBL/GenBank/DDBJ databases">
        <authorList>
            <person name="Zeman M."/>
            <person name="Kubasova T."/>
            <person name="Jahodarova E."/>
            <person name="Nykrynova M."/>
            <person name="Rychlik I."/>
        </authorList>
    </citation>
    <scope>NUCLEOTIDE SEQUENCE</scope>
    <source>
        <strain evidence="7">ET39</strain>
    </source>
</reference>
<keyword evidence="2 5" id="KW-0479">Metal-binding</keyword>
<evidence type="ECO:0000256" key="3">
    <source>
        <dbReference type="ARBA" id="ARBA00023004"/>
    </source>
</evidence>
<keyword evidence="3 5" id="KW-0408">Iron</keyword>
<feature type="binding site" evidence="5">
    <location>
        <position position="225"/>
    </location>
    <ligand>
        <name>isopentenyl diphosphate</name>
        <dbReference type="ChEBI" id="CHEBI:128769"/>
    </ligand>
</feature>
<evidence type="ECO:0000256" key="5">
    <source>
        <dbReference type="HAMAP-Rule" id="MF_00191"/>
    </source>
</evidence>
<keyword evidence="4 5" id="KW-0411">Iron-sulfur</keyword>
<comment type="similarity">
    <text evidence="5">Belongs to the IspH family.</text>
</comment>
<comment type="caution">
    <text evidence="5">Lacks conserved residue(s) required for the propagation of feature annotation.</text>
</comment>
<comment type="function">
    <text evidence="5">Catalyzes the conversion of 1-hydroxy-2-methyl-2-(E)-butenyl 4-diphosphate (HMBPP) into a mixture of isopentenyl diphosphate (IPP) and dimethylallyl diphosphate (DMAPP). Acts in the terminal step of the DOXP/MEP pathway for isoprenoid precursor biosynthesis.</text>
</comment>